<reference evidence="1 2" key="1">
    <citation type="submission" date="2016-10" db="EMBL/GenBank/DDBJ databases">
        <authorList>
            <person name="de Groot N.N."/>
        </authorList>
    </citation>
    <scope>NUCLEOTIDE SEQUENCE [LARGE SCALE GENOMIC DNA]</scope>
    <source>
        <strain evidence="1 2">DSM 2895</strain>
    </source>
</reference>
<evidence type="ECO:0000313" key="1">
    <source>
        <dbReference type="EMBL" id="SDI49598.1"/>
    </source>
</evidence>
<protein>
    <submittedName>
        <fullName evidence="1">Uncharacterized protein</fullName>
    </submittedName>
</protein>
<accession>A0A1G8L1S7</accession>
<dbReference type="OrthoDB" id="9801773at2"/>
<dbReference type="SUPFAM" id="SSF55961">
    <property type="entry name" value="Bet v1-like"/>
    <property type="match status" value="1"/>
</dbReference>
<dbReference type="Proteomes" id="UP000182836">
    <property type="component" value="Unassembled WGS sequence"/>
</dbReference>
<sequence>MPVIEHMIEIHAPIGVCFDLARHVEVHTKTVGKTRERAVAGITEGLLQLGDTVTWEAIHFGIRQRLTAKIIEMDPPYRFIDVMVKGFEKLNEPTFEKNSGKHMFAYPIVI</sequence>
<dbReference type="AlphaFoldDB" id="A0A1G8L1S7"/>
<name>A0A1G8L1S7_ANEMI</name>
<proteinExistence type="predicted"/>
<gene>
    <name evidence="1" type="ORF">SAMN04487909_104228</name>
</gene>
<organism evidence="1 2">
    <name type="scientific">Aneurinibacillus migulanus</name>
    <name type="common">Bacillus migulanus</name>
    <dbReference type="NCBI Taxonomy" id="47500"/>
    <lineage>
        <taxon>Bacteria</taxon>
        <taxon>Bacillati</taxon>
        <taxon>Bacillota</taxon>
        <taxon>Bacilli</taxon>
        <taxon>Bacillales</taxon>
        <taxon>Paenibacillaceae</taxon>
        <taxon>Aneurinibacillus group</taxon>
        <taxon>Aneurinibacillus</taxon>
    </lineage>
</organism>
<dbReference type="EMBL" id="FNED01000004">
    <property type="protein sequence ID" value="SDI49598.1"/>
    <property type="molecule type" value="Genomic_DNA"/>
</dbReference>
<dbReference type="RefSeq" id="WP_052812314.1">
    <property type="nucleotide sequence ID" value="NZ_BJOA01000134.1"/>
</dbReference>
<dbReference type="GeneID" id="42304235"/>
<evidence type="ECO:0000313" key="2">
    <source>
        <dbReference type="Proteomes" id="UP000182836"/>
    </source>
</evidence>